<keyword evidence="4" id="KW-1185">Reference proteome</keyword>
<evidence type="ECO:0000259" key="2">
    <source>
        <dbReference type="Pfam" id="PF16344"/>
    </source>
</evidence>
<dbReference type="OrthoDB" id="645173at2"/>
<evidence type="ECO:0000313" key="3">
    <source>
        <dbReference type="EMBL" id="RIV19897.1"/>
    </source>
</evidence>
<dbReference type="PIRSF" id="PIRSF018266">
    <property type="entry name" value="FecR"/>
    <property type="match status" value="1"/>
</dbReference>
<sequence>MKDYQFFEFEDFLEDVAFRRWVFHPLPQDDGFWQQWLADHPDRAAIVNQARQQLLAIQGNLPQLSDEHIDQKVAQLVRQVQVAQTAAEHPRPIVRPLAPTWYYLAASVALLLGLFWVYRHQTQPSATTPTTYAHLVEEASEPLVEVTNDGRSPRKVTLADGSVAVLYANSRLSFPKQFSDSTREVYLTGQAFFQVRKNPAQPFLVYANELVTKVLGTSFFVRAYEQDQHVQVSVRTGKVSVFARANRQATARKNTRELGGIILTPNQQATLMRSEQRLVRSLVAEPQRVDAPSDRKTSFVFRQTPIAEVFAALERAYGVDIVFDETLMAHCTLTARFDNESLYKKLEWICAGTESSYEVVDGQIIITSRGCGSP</sequence>
<dbReference type="InterPro" id="IPR012373">
    <property type="entry name" value="Ferrdict_sens_TM"/>
</dbReference>
<evidence type="ECO:0000259" key="1">
    <source>
        <dbReference type="Pfam" id="PF04773"/>
    </source>
</evidence>
<dbReference type="InterPro" id="IPR006860">
    <property type="entry name" value="FecR"/>
</dbReference>
<dbReference type="Proteomes" id="UP000283523">
    <property type="component" value="Unassembled WGS sequence"/>
</dbReference>
<protein>
    <submittedName>
        <fullName evidence="3">DUF4974 domain-containing protein</fullName>
    </submittedName>
</protein>
<dbReference type="EMBL" id="QXED01000007">
    <property type="protein sequence ID" value="RIV19897.1"/>
    <property type="molecule type" value="Genomic_DNA"/>
</dbReference>
<name>A0A418M2N9_9BACT</name>
<proteinExistence type="predicted"/>
<dbReference type="Gene3D" id="3.55.50.30">
    <property type="match status" value="1"/>
</dbReference>
<dbReference type="PANTHER" id="PTHR30273:SF2">
    <property type="entry name" value="PROTEIN FECR"/>
    <property type="match status" value="1"/>
</dbReference>
<organism evidence="3 4">
    <name type="scientific">Fibrisoma montanum</name>
    <dbReference type="NCBI Taxonomy" id="2305895"/>
    <lineage>
        <taxon>Bacteria</taxon>
        <taxon>Pseudomonadati</taxon>
        <taxon>Bacteroidota</taxon>
        <taxon>Cytophagia</taxon>
        <taxon>Cytophagales</taxon>
        <taxon>Spirosomataceae</taxon>
        <taxon>Fibrisoma</taxon>
    </lineage>
</organism>
<dbReference type="Pfam" id="PF04773">
    <property type="entry name" value="FecR"/>
    <property type="match status" value="1"/>
</dbReference>
<dbReference type="Gene3D" id="2.60.120.1440">
    <property type="match status" value="1"/>
</dbReference>
<dbReference type="Pfam" id="PF16344">
    <property type="entry name" value="FecR_C"/>
    <property type="match status" value="1"/>
</dbReference>
<feature type="domain" description="Protein FecR C-terminal" evidence="2">
    <location>
        <begin position="299"/>
        <end position="366"/>
    </location>
</feature>
<dbReference type="RefSeq" id="WP_119670182.1">
    <property type="nucleotide sequence ID" value="NZ_QXED01000007.1"/>
</dbReference>
<evidence type="ECO:0000313" key="4">
    <source>
        <dbReference type="Proteomes" id="UP000283523"/>
    </source>
</evidence>
<gene>
    <name evidence="3" type="ORF">DYU11_23545</name>
</gene>
<dbReference type="AlphaFoldDB" id="A0A418M2N9"/>
<dbReference type="GO" id="GO:0016989">
    <property type="term" value="F:sigma factor antagonist activity"/>
    <property type="evidence" value="ECO:0007669"/>
    <property type="project" value="TreeGrafter"/>
</dbReference>
<reference evidence="3 4" key="1">
    <citation type="submission" date="2018-08" db="EMBL/GenBank/DDBJ databases">
        <title>Fibrisoma montanum sp. nov., isolated from Danxia mountain soil.</title>
        <authorList>
            <person name="Huang Y."/>
        </authorList>
    </citation>
    <scope>NUCLEOTIDE SEQUENCE [LARGE SCALE GENOMIC DNA]</scope>
    <source>
        <strain evidence="3 4">HYT19</strain>
    </source>
</reference>
<comment type="caution">
    <text evidence="3">The sequence shown here is derived from an EMBL/GenBank/DDBJ whole genome shotgun (WGS) entry which is preliminary data.</text>
</comment>
<accession>A0A418M2N9</accession>
<dbReference type="PANTHER" id="PTHR30273">
    <property type="entry name" value="PERIPLASMIC SIGNAL SENSOR AND SIGMA FACTOR ACTIVATOR FECR-RELATED"/>
    <property type="match status" value="1"/>
</dbReference>
<dbReference type="InterPro" id="IPR032508">
    <property type="entry name" value="FecR_C"/>
</dbReference>
<feature type="domain" description="FecR protein" evidence="1">
    <location>
        <begin position="152"/>
        <end position="239"/>
    </location>
</feature>